<accession>A0A7X4LK71</accession>
<protein>
    <submittedName>
        <fullName evidence="1">Uncharacterized protein</fullName>
    </submittedName>
</protein>
<gene>
    <name evidence="1" type="ORF">F9817_09730</name>
</gene>
<organism evidence="1 2">
    <name type="scientific">Vibrio eleionomae</name>
    <dbReference type="NCBI Taxonomy" id="2653505"/>
    <lineage>
        <taxon>Bacteria</taxon>
        <taxon>Pseudomonadati</taxon>
        <taxon>Pseudomonadota</taxon>
        <taxon>Gammaproteobacteria</taxon>
        <taxon>Vibrionales</taxon>
        <taxon>Vibrionaceae</taxon>
        <taxon>Vibrio</taxon>
    </lineage>
</organism>
<dbReference type="Proteomes" id="UP000462621">
    <property type="component" value="Unassembled WGS sequence"/>
</dbReference>
<proteinExistence type="predicted"/>
<name>A0A7X4LK71_9VIBR</name>
<dbReference type="AlphaFoldDB" id="A0A7X4LK71"/>
<keyword evidence="2" id="KW-1185">Reference proteome</keyword>
<evidence type="ECO:0000313" key="1">
    <source>
        <dbReference type="EMBL" id="MZI93478.1"/>
    </source>
</evidence>
<dbReference type="EMBL" id="WEKT01000013">
    <property type="protein sequence ID" value="MZI93478.1"/>
    <property type="molecule type" value="Genomic_DNA"/>
</dbReference>
<comment type="caution">
    <text evidence="1">The sequence shown here is derived from an EMBL/GenBank/DDBJ whole genome shotgun (WGS) entry which is preliminary data.</text>
</comment>
<sequence>MDKDLLAHKLYVERVTALMGDNLIDYQILDQMWEAKASPSDAAKAMLMQQQGDSNFECPAWLNRYLTRK</sequence>
<dbReference type="RefSeq" id="WP_161154931.1">
    <property type="nucleotide sequence ID" value="NZ_WEKT01000013.1"/>
</dbReference>
<reference evidence="1 2" key="1">
    <citation type="submission" date="2019-10" db="EMBL/GenBank/DDBJ databases">
        <title>Vibrio sp. nov. isolated from a shrimp pond.</title>
        <authorList>
            <person name="Gomez-Gil B."/>
            <person name="Enciso-Ibarra J."/>
            <person name="Enciso-Ibarra K."/>
            <person name="Bolan-Mejia C."/>
        </authorList>
    </citation>
    <scope>NUCLEOTIDE SEQUENCE [LARGE SCALE GENOMIC DNA]</scope>
    <source>
        <strain evidence="1 2">CAIM 722</strain>
    </source>
</reference>
<evidence type="ECO:0000313" key="2">
    <source>
        <dbReference type="Proteomes" id="UP000462621"/>
    </source>
</evidence>